<proteinExistence type="predicted"/>
<evidence type="ECO:0000313" key="3">
    <source>
        <dbReference type="Proteomes" id="UP000784294"/>
    </source>
</evidence>
<feature type="region of interest" description="Disordered" evidence="1">
    <location>
        <begin position="1"/>
        <end position="112"/>
    </location>
</feature>
<dbReference type="EMBL" id="CAAALY010013677">
    <property type="protein sequence ID" value="VEL12070.1"/>
    <property type="molecule type" value="Genomic_DNA"/>
</dbReference>
<name>A0A3S5CDI1_9PLAT</name>
<gene>
    <name evidence="2" type="ORF">PXEA_LOCUS5510</name>
</gene>
<feature type="compositionally biased region" description="Low complexity" evidence="1">
    <location>
        <begin position="7"/>
        <end position="18"/>
    </location>
</feature>
<dbReference type="Proteomes" id="UP000784294">
    <property type="component" value="Unassembled WGS sequence"/>
</dbReference>
<keyword evidence="3" id="KW-1185">Reference proteome</keyword>
<protein>
    <submittedName>
        <fullName evidence="2">Uncharacterized protein</fullName>
    </submittedName>
</protein>
<dbReference type="AlphaFoldDB" id="A0A3S5CDI1"/>
<sequence>MKSTLLTASPRTARSSSAYCLPQYSRRGNHKRPSSGLVVARRGDTPDPAATQPHSRQTARPSGLLPRPVGLRMPGSATVVRIGDRPSDRPGRATAPKRRRTQRQKNCPASAE</sequence>
<accession>A0A3S5CDI1</accession>
<evidence type="ECO:0000313" key="2">
    <source>
        <dbReference type="EMBL" id="VEL12070.1"/>
    </source>
</evidence>
<organism evidence="2 3">
    <name type="scientific">Protopolystoma xenopodis</name>
    <dbReference type="NCBI Taxonomy" id="117903"/>
    <lineage>
        <taxon>Eukaryota</taxon>
        <taxon>Metazoa</taxon>
        <taxon>Spiralia</taxon>
        <taxon>Lophotrochozoa</taxon>
        <taxon>Platyhelminthes</taxon>
        <taxon>Monogenea</taxon>
        <taxon>Polyopisthocotylea</taxon>
        <taxon>Polystomatidea</taxon>
        <taxon>Polystomatidae</taxon>
        <taxon>Protopolystoma</taxon>
    </lineage>
</organism>
<evidence type="ECO:0000256" key="1">
    <source>
        <dbReference type="SAM" id="MobiDB-lite"/>
    </source>
</evidence>
<reference evidence="2" key="1">
    <citation type="submission" date="2018-11" db="EMBL/GenBank/DDBJ databases">
        <authorList>
            <consortium name="Pathogen Informatics"/>
        </authorList>
    </citation>
    <scope>NUCLEOTIDE SEQUENCE</scope>
</reference>
<comment type="caution">
    <text evidence="2">The sequence shown here is derived from an EMBL/GenBank/DDBJ whole genome shotgun (WGS) entry which is preliminary data.</text>
</comment>
<feature type="compositionally biased region" description="Basic and acidic residues" evidence="1">
    <location>
        <begin position="82"/>
        <end position="91"/>
    </location>
</feature>